<gene>
    <name evidence="2" type="ORF">PXEA_LOCUS23805</name>
</gene>
<evidence type="ECO:0000313" key="3">
    <source>
        <dbReference type="Proteomes" id="UP000784294"/>
    </source>
</evidence>
<feature type="transmembrane region" description="Helical" evidence="1">
    <location>
        <begin position="37"/>
        <end position="55"/>
    </location>
</feature>
<keyword evidence="1" id="KW-0812">Transmembrane</keyword>
<protein>
    <submittedName>
        <fullName evidence="2">Uncharacterized protein</fullName>
    </submittedName>
</protein>
<accession>A0A3S5AIS6</accession>
<keyword evidence="1" id="KW-1133">Transmembrane helix</keyword>
<dbReference type="EMBL" id="CAAALY010111640">
    <property type="protein sequence ID" value="VEL30365.1"/>
    <property type="molecule type" value="Genomic_DNA"/>
</dbReference>
<keyword evidence="1" id="KW-0472">Membrane</keyword>
<sequence>MDQLLKEGLEYLDSASGMPSGRLQSASGSRPGTRGGSGFMVTCSVCLLLFIHLVWPQLGNSGICRSNR</sequence>
<proteinExistence type="predicted"/>
<comment type="caution">
    <text evidence="2">The sequence shown here is derived from an EMBL/GenBank/DDBJ whole genome shotgun (WGS) entry which is preliminary data.</text>
</comment>
<evidence type="ECO:0000313" key="2">
    <source>
        <dbReference type="EMBL" id="VEL30365.1"/>
    </source>
</evidence>
<dbReference type="Proteomes" id="UP000784294">
    <property type="component" value="Unassembled WGS sequence"/>
</dbReference>
<reference evidence="2" key="1">
    <citation type="submission" date="2018-11" db="EMBL/GenBank/DDBJ databases">
        <authorList>
            <consortium name="Pathogen Informatics"/>
        </authorList>
    </citation>
    <scope>NUCLEOTIDE SEQUENCE</scope>
</reference>
<dbReference type="AlphaFoldDB" id="A0A3S5AIS6"/>
<evidence type="ECO:0000256" key="1">
    <source>
        <dbReference type="SAM" id="Phobius"/>
    </source>
</evidence>
<name>A0A3S5AIS6_9PLAT</name>
<keyword evidence="3" id="KW-1185">Reference proteome</keyword>
<organism evidence="2 3">
    <name type="scientific">Protopolystoma xenopodis</name>
    <dbReference type="NCBI Taxonomy" id="117903"/>
    <lineage>
        <taxon>Eukaryota</taxon>
        <taxon>Metazoa</taxon>
        <taxon>Spiralia</taxon>
        <taxon>Lophotrochozoa</taxon>
        <taxon>Platyhelminthes</taxon>
        <taxon>Monogenea</taxon>
        <taxon>Polyopisthocotylea</taxon>
        <taxon>Polystomatidea</taxon>
        <taxon>Polystomatidae</taxon>
        <taxon>Protopolystoma</taxon>
    </lineage>
</organism>